<protein>
    <submittedName>
        <fullName evidence="2">Uncharacterized protein</fullName>
    </submittedName>
</protein>
<evidence type="ECO:0000313" key="3">
    <source>
        <dbReference type="Proteomes" id="UP001159363"/>
    </source>
</evidence>
<reference evidence="2 3" key="1">
    <citation type="submission" date="2023-02" db="EMBL/GenBank/DDBJ databases">
        <title>LHISI_Scaffold_Assembly.</title>
        <authorList>
            <person name="Stuart O.P."/>
            <person name="Cleave R."/>
            <person name="Magrath M.J.L."/>
            <person name="Mikheyev A.S."/>
        </authorList>
    </citation>
    <scope>NUCLEOTIDE SEQUENCE [LARGE SCALE GENOMIC DNA]</scope>
    <source>
        <strain evidence="2">Daus_M_001</strain>
        <tissue evidence="2">Leg muscle</tissue>
    </source>
</reference>
<accession>A0ABQ9HGL5</accession>
<keyword evidence="3" id="KW-1185">Reference proteome</keyword>
<evidence type="ECO:0000313" key="2">
    <source>
        <dbReference type="EMBL" id="KAJ8883473.1"/>
    </source>
</evidence>
<evidence type="ECO:0000256" key="1">
    <source>
        <dbReference type="SAM" id="MobiDB-lite"/>
    </source>
</evidence>
<gene>
    <name evidence="2" type="ORF">PR048_015317</name>
</gene>
<feature type="compositionally biased region" description="Basic and acidic residues" evidence="1">
    <location>
        <begin position="94"/>
        <end position="106"/>
    </location>
</feature>
<dbReference type="EMBL" id="JARBHB010000005">
    <property type="protein sequence ID" value="KAJ8883473.1"/>
    <property type="molecule type" value="Genomic_DNA"/>
</dbReference>
<sequence length="106" mass="12197">MSRLSSPNYRYKTVVIVDSIKLARHFNSDSVQPGCCVAVAYESKWYLGYVVLRRPAGPSRSFSWPQSKDDVWTPNEHIWMTIPAPTTVKGRQHNNTEETLENKTRI</sequence>
<proteinExistence type="predicted"/>
<feature type="region of interest" description="Disordered" evidence="1">
    <location>
        <begin position="85"/>
        <end position="106"/>
    </location>
</feature>
<name>A0ABQ9HGL5_9NEOP</name>
<organism evidence="2 3">
    <name type="scientific">Dryococelus australis</name>
    <dbReference type="NCBI Taxonomy" id="614101"/>
    <lineage>
        <taxon>Eukaryota</taxon>
        <taxon>Metazoa</taxon>
        <taxon>Ecdysozoa</taxon>
        <taxon>Arthropoda</taxon>
        <taxon>Hexapoda</taxon>
        <taxon>Insecta</taxon>
        <taxon>Pterygota</taxon>
        <taxon>Neoptera</taxon>
        <taxon>Polyneoptera</taxon>
        <taxon>Phasmatodea</taxon>
        <taxon>Verophasmatodea</taxon>
        <taxon>Anareolatae</taxon>
        <taxon>Phasmatidae</taxon>
        <taxon>Eurycanthinae</taxon>
        <taxon>Dryococelus</taxon>
    </lineage>
</organism>
<dbReference type="Proteomes" id="UP001159363">
    <property type="component" value="Chromosome 4"/>
</dbReference>
<comment type="caution">
    <text evidence="2">The sequence shown here is derived from an EMBL/GenBank/DDBJ whole genome shotgun (WGS) entry which is preliminary data.</text>
</comment>